<gene>
    <name evidence="1" type="ORF">KUTeg_000012</name>
</gene>
<reference evidence="1 2" key="1">
    <citation type="submission" date="2022-12" db="EMBL/GenBank/DDBJ databases">
        <title>Chromosome-level genome of Tegillarca granosa.</title>
        <authorList>
            <person name="Kim J."/>
        </authorList>
    </citation>
    <scope>NUCLEOTIDE SEQUENCE [LARGE SCALE GENOMIC DNA]</scope>
    <source>
        <strain evidence="1">Teg-2019</strain>
        <tissue evidence="1">Adductor muscle</tissue>
    </source>
</reference>
<keyword evidence="2" id="KW-1185">Reference proteome</keyword>
<accession>A0ABQ9G382</accession>
<sequence length="98" mass="11619">MRVNSCEKESLKVLIVFVCVGIENRWDKNSLQPLNIHKDSDFVLEILNKFRDGDVRIFIRDNKSIQIIGYKQYLARRAECSKINALRREVMMEMRELS</sequence>
<evidence type="ECO:0000313" key="1">
    <source>
        <dbReference type="EMBL" id="KAJ8322438.1"/>
    </source>
</evidence>
<name>A0ABQ9G382_TEGGR</name>
<protein>
    <submittedName>
        <fullName evidence="1">Uncharacterized protein</fullName>
    </submittedName>
</protein>
<comment type="caution">
    <text evidence="1">The sequence shown here is derived from an EMBL/GenBank/DDBJ whole genome shotgun (WGS) entry which is preliminary data.</text>
</comment>
<proteinExistence type="predicted"/>
<organism evidence="1 2">
    <name type="scientific">Tegillarca granosa</name>
    <name type="common">Malaysian cockle</name>
    <name type="synonym">Anadara granosa</name>
    <dbReference type="NCBI Taxonomy" id="220873"/>
    <lineage>
        <taxon>Eukaryota</taxon>
        <taxon>Metazoa</taxon>
        <taxon>Spiralia</taxon>
        <taxon>Lophotrochozoa</taxon>
        <taxon>Mollusca</taxon>
        <taxon>Bivalvia</taxon>
        <taxon>Autobranchia</taxon>
        <taxon>Pteriomorphia</taxon>
        <taxon>Arcoida</taxon>
        <taxon>Arcoidea</taxon>
        <taxon>Arcidae</taxon>
        <taxon>Tegillarca</taxon>
    </lineage>
</organism>
<evidence type="ECO:0000313" key="2">
    <source>
        <dbReference type="Proteomes" id="UP001217089"/>
    </source>
</evidence>
<dbReference type="EMBL" id="JARBDR010000003">
    <property type="protein sequence ID" value="KAJ8322438.1"/>
    <property type="molecule type" value="Genomic_DNA"/>
</dbReference>
<dbReference type="Proteomes" id="UP001217089">
    <property type="component" value="Unassembled WGS sequence"/>
</dbReference>